<dbReference type="InterPro" id="IPR028098">
    <property type="entry name" value="Glyco_trans_4-like_N"/>
</dbReference>
<dbReference type="RefSeq" id="WP_038430796.1">
    <property type="nucleotide sequence ID" value="NZ_BFCT01000132.1"/>
</dbReference>
<feature type="domain" description="Glycosyl transferase family 1" evidence="2">
    <location>
        <begin position="222"/>
        <end position="388"/>
    </location>
</feature>
<dbReference type="KEGG" id="kpb:FH42_08620"/>
<dbReference type="CDD" id="cd03794">
    <property type="entry name" value="GT4_WbuB-like"/>
    <property type="match status" value="1"/>
</dbReference>
<dbReference type="AlphaFoldDB" id="A0A0G3F1B9"/>
<evidence type="ECO:0000256" key="1">
    <source>
        <dbReference type="ARBA" id="ARBA00022679"/>
    </source>
</evidence>
<dbReference type="Pfam" id="PF00534">
    <property type="entry name" value="Glycos_transf_1"/>
    <property type="match status" value="1"/>
</dbReference>
<dbReference type="Pfam" id="PF13579">
    <property type="entry name" value="Glyco_trans_4_4"/>
    <property type="match status" value="1"/>
</dbReference>
<organism evidence="4">
    <name type="scientific">Klebsiella pneumoniae</name>
    <dbReference type="NCBI Taxonomy" id="573"/>
    <lineage>
        <taxon>Bacteria</taxon>
        <taxon>Pseudomonadati</taxon>
        <taxon>Pseudomonadota</taxon>
        <taxon>Gammaproteobacteria</taxon>
        <taxon>Enterobacterales</taxon>
        <taxon>Enterobacteriaceae</taxon>
        <taxon>Klebsiella/Raoultella group</taxon>
        <taxon>Klebsiella</taxon>
        <taxon>Klebsiella pneumoniae complex</taxon>
    </lineage>
</organism>
<dbReference type="GO" id="GO:0009103">
    <property type="term" value="P:lipopolysaccharide biosynthetic process"/>
    <property type="evidence" value="ECO:0007669"/>
    <property type="project" value="TreeGrafter"/>
</dbReference>
<dbReference type="PANTHER" id="PTHR46401">
    <property type="entry name" value="GLYCOSYLTRANSFERASE WBBK-RELATED"/>
    <property type="match status" value="1"/>
</dbReference>
<feature type="domain" description="Glycosyltransferase subfamily 4-like N-terminal" evidence="3">
    <location>
        <begin position="15"/>
        <end position="201"/>
    </location>
</feature>
<proteinExistence type="predicted"/>
<reference evidence="4" key="1">
    <citation type="journal article" date="2015" name="Genome Biol. Evol.">
        <title>Extensive Capsule Locus Variation and Large-Scale Genomic Recombination within the Klebsiella pneumoniae Clonal Group 258.</title>
        <authorList>
            <person name="Wyres K.L."/>
            <person name="Gorrie C."/>
            <person name="Edwards D.J."/>
            <person name="Wertheim H.F."/>
            <person name="Hsu L.Y."/>
            <person name="Van Kinh N."/>
            <person name="Zadoks R."/>
            <person name="Baker S."/>
            <person name="Holt K.E."/>
        </authorList>
    </citation>
    <scope>NUCLEOTIDE SEQUENCE</scope>
    <source>
        <strain evidence="4">K242An</strain>
    </source>
</reference>
<evidence type="ECO:0000259" key="3">
    <source>
        <dbReference type="Pfam" id="PF13579"/>
    </source>
</evidence>
<evidence type="ECO:0000259" key="2">
    <source>
        <dbReference type="Pfam" id="PF00534"/>
    </source>
</evidence>
<dbReference type="PANTHER" id="PTHR46401:SF2">
    <property type="entry name" value="GLYCOSYLTRANSFERASE WBBK-RELATED"/>
    <property type="match status" value="1"/>
</dbReference>
<dbReference type="PATRIC" id="fig|573.1352.peg.1796"/>
<dbReference type="EMBL" id="KR007671">
    <property type="protein sequence ID" value="AKJ75279.1"/>
    <property type="molecule type" value="Genomic_DNA"/>
</dbReference>
<gene>
    <name evidence="4" type="primary">wcaI</name>
    <name evidence="4" type="ORF">K242An_00017</name>
</gene>
<name>A0A0G3F1B9_KLEPN</name>
<dbReference type="NCBIfam" id="NF007640">
    <property type="entry name" value="PRK10307.1"/>
    <property type="match status" value="1"/>
</dbReference>
<dbReference type="Gene3D" id="3.40.50.2000">
    <property type="entry name" value="Glycogen Phosphorylase B"/>
    <property type="match status" value="2"/>
</dbReference>
<evidence type="ECO:0000313" key="4">
    <source>
        <dbReference type="EMBL" id="AKJ75279.1"/>
    </source>
</evidence>
<protein>
    <submittedName>
        <fullName evidence="4">WcaI colonic biosynthesis glycosyl transferase</fullName>
    </submittedName>
</protein>
<dbReference type="GO" id="GO:0016757">
    <property type="term" value="F:glycosyltransferase activity"/>
    <property type="evidence" value="ECO:0007669"/>
    <property type="project" value="InterPro"/>
</dbReference>
<dbReference type="SUPFAM" id="SSF53756">
    <property type="entry name" value="UDP-Glycosyltransferase/glycogen phosphorylase"/>
    <property type="match status" value="1"/>
</dbReference>
<sequence>MKILIYGINFSPELTGIGKYTGEMTDWMHNNGVDVRVITAPPYYPEWKVAKGYRKYWFANVNNGYPVSRCPLYVPQKKSTLKRVLHLLSFGVTSFFSLLRHISWKPDCVICIVPTMLSFPGAYFFKKITGAKIVMHIQDFEVDAMFGLGMAKSNFLAIIAKKFESWCLLKSDLVSTISSSMMNSTIKKGVSESRVIFFPNWTEYQRFELVTEESLESTAHRLNLDRQKKIVLYSGNIGEKQGLEIVLEAAKYFSTDEDVIFLIVGDGLGKKSLVHKTASLGLSNVFFHPLQPYDLLPSLLKLADCHLIIQKRGVADAVLPSKLTNILAASGNAVITADKGSELGNLCEQYPGIAVQVEPESAKALIDGILKCLKLPKNNSIASSYAKNYLDKASILPAVINKIHEKLG</sequence>
<accession>A0A0G3F1B9</accession>
<dbReference type="InterPro" id="IPR001296">
    <property type="entry name" value="Glyco_trans_1"/>
</dbReference>
<keyword evidence="1 4" id="KW-0808">Transferase</keyword>